<dbReference type="STRING" id="569882.SAMN04490248_11575"/>
<dbReference type="AlphaFoldDB" id="A0A1H8TGB7"/>
<gene>
    <name evidence="1" type="ORF">SAMN04490248_11575</name>
</gene>
<protein>
    <submittedName>
        <fullName evidence="1">SEC-C motif-containing protein</fullName>
    </submittedName>
</protein>
<dbReference type="Pfam" id="PF06685">
    <property type="entry name" value="DUF1186"/>
    <property type="match status" value="1"/>
</dbReference>
<proteinExistence type="predicted"/>
<dbReference type="Gene3D" id="3.10.450.50">
    <property type="match status" value="1"/>
</dbReference>
<dbReference type="PANTHER" id="PTHR33747">
    <property type="entry name" value="UPF0225 PROTEIN SCO1677"/>
    <property type="match status" value="1"/>
</dbReference>
<dbReference type="EMBL" id="FODS01000015">
    <property type="protein sequence ID" value="SEO89901.1"/>
    <property type="molecule type" value="Genomic_DNA"/>
</dbReference>
<dbReference type="Proteomes" id="UP000198893">
    <property type="component" value="Unassembled WGS sequence"/>
</dbReference>
<dbReference type="InterPro" id="IPR010602">
    <property type="entry name" value="DUF1186"/>
</dbReference>
<dbReference type="PANTHER" id="PTHR33747:SF1">
    <property type="entry name" value="ADENYLATE CYCLASE-ASSOCIATED CAP C-TERMINAL DOMAIN-CONTAINING PROTEIN"/>
    <property type="match status" value="1"/>
</dbReference>
<organism evidence="1 2">
    <name type="scientific">Salinihabitans flavidus</name>
    <dbReference type="NCBI Taxonomy" id="569882"/>
    <lineage>
        <taxon>Bacteria</taxon>
        <taxon>Pseudomonadati</taxon>
        <taxon>Pseudomonadota</taxon>
        <taxon>Alphaproteobacteria</taxon>
        <taxon>Rhodobacterales</taxon>
        <taxon>Roseobacteraceae</taxon>
        <taxon>Salinihabitans</taxon>
    </lineage>
</organism>
<name>A0A1H8TGB7_9RHOB</name>
<evidence type="ECO:0000313" key="1">
    <source>
        <dbReference type="EMBL" id="SEO89901.1"/>
    </source>
</evidence>
<keyword evidence="2" id="KW-1185">Reference proteome</keyword>
<dbReference type="InterPro" id="IPR004027">
    <property type="entry name" value="SEC_C_motif"/>
</dbReference>
<dbReference type="RefSeq" id="WP_093119119.1">
    <property type="nucleotide sequence ID" value="NZ_FODS01000015.1"/>
</dbReference>
<dbReference type="OrthoDB" id="1551443at2"/>
<reference evidence="1 2" key="1">
    <citation type="submission" date="2016-10" db="EMBL/GenBank/DDBJ databases">
        <authorList>
            <person name="de Groot N.N."/>
        </authorList>
    </citation>
    <scope>NUCLEOTIDE SEQUENCE [LARGE SCALE GENOMIC DNA]</scope>
    <source>
        <strain evidence="1 2">DSM 27842</strain>
    </source>
</reference>
<sequence length="297" mass="33542">MTPSEIMHDLARDDIFPKAAMAAARTERETMAPVFIDLVDRLGAQPISAMKDHEVTALIPIFHLLGEWQDTRAYRPLLQMLRQPTDSLDFLLGDALTETSFRVVAGTFDGDLQPLFEFVDDPKADEFARSSMMDCLVLITQLHPERRTEIADYFRNFRRRFSEENSDLLLGWMDGIADLGLEDMADEIRAVFDAGLIPKDYCDASDILDDLKASAAAGGVPVNVRYQKSLILDAIEELSKWHCYSDAFFEEMKRQKARNVLHTPSSTESFMHETAPVGRNDPCPCGSGRKFKKCCLH</sequence>
<evidence type="ECO:0000313" key="2">
    <source>
        <dbReference type="Proteomes" id="UP000198893"/>
    </source>
</evidence>
<dbReference type="Pfam" id="PF02810">
    <property type="entry name" value="SEC-C"/>
    <property type="match status" value="1"/>
</dbReference>
<accession>A0A1H8TGB7</accession>
<dbReference type="SUPFAM" id="SSF103642">
    <property type="entry name" value="Sec-C motif"/>
    <property type="match status" value="1"/>
</dbReference>